<dbReference type="Pfam" id="PF06089">
    <property type="entry name" value="Asparaginase_II"/>
    <property type="match status" value="1"/>
</dbReference>
<dbReference type="InterPro" id="IPR010349">
    <property type="entry name" value="Asparaginase_II"/>
</dbReference>
<sequence length="337" mass="36949">METAVRLAEQYRGGKLENIHFGHVCGVDEHGQVVYRAGDPEWPAYMRSAAKPFQAIPAFVHGTPEAFGLTGKEKTLMTASHRAEPYQVEALEAMMAKIGLGEEQLICSRSHPLSPSARDEMLLAHKPKRRLYHNCSGKHMGILAYSKLRGYPLESYGEPHHPAQAEVLDTIAYMADYPKEHIHVGIDGCGFPVHALPIKHIARMFLKLACSDLIADEAVGRAAGDIGRLMNEHAEMVSAPWFICSILLKDPNIVAKGGAKGVYGFALRKERIGFALKVLDGSEDAWPTVIASILEQIGYSNPDTIERLYALAPKEIRNDGGAVVGENQAVFKLTSNQ</sequence>
<comment type="caution">
    <text evidence="1">The sequence shown here is derived from an EMBL/GenBank/DDBJ whole genome shotgun (WGS) entry which is preliminary data.</text>
</comment>
<dbReference type="RefSeq" id="WP_307207737.1">
    <property type="nucleotide sequence ID" value="NZ_JAUSSU010000012.1"/>
</dbReference>
<dbReference type="PANTHER" id="PTHR42110:SF1">
    <property type="entry name" value="L-ASPARAGINASE, PUTATIVE (AFU_ORTHOLOGUE AFUA_3G11890)-RELATED"/>
    <property type="match status" value="1"/>
</dbReference>
<dbReference type="Proteomes" id="UP001229346">
    <property type="component" value="Unassembled WGS sequence"/>
</dbReference>
<reference evidence="1 2" key="1">
    <citation type="submission" date="2023-07" db="EMBL/GenBank/DDBJ databases">
        <title>Sorghum-associated microbial communities from plants grown in Nebraska, USA.</title>
        <authorList>
            <person name="Schachtman D."/>
        </authorList>
    </citation>
    <scope>NUCLEOTIDE SEQUENCE [LARGE SCALE GENOMIC DNA]</scope>
    <source>
        <strain evidence="1 2">CC482</strain>
    </source>
</reference>
<evidence type="ECO:0000313" key="2">
    <source>
        <dbReference type="Proteomes" id="UP001229346"/>
    </source>
</evidence>
<accession>A0ABT9U9V8</accession>
<organism evidence="1 2">
    <name type="scientific">Paenibacillus harenae</name>
    <dbReference type="NCBI Taxonomy" id="306543"/>
    <lineage>
        <taxon>Bacteria</taxon>
        <taxon>Bacillati</taxon>
        <taxon>Bacillota</taxon>
        <taxon>Bacilli</taxon>
        <taxon>Bacillales</taxon>
        <taxon>Paenibacillaceae</taxon>
        <taxon>Paenibacillus</taxon>
    </lineage>
</organism>
<protein>
    <submittedName>
        <fullName evidence="1">L-asparaginase II</fullName>
    </submittedName>
</protein>
<keyword evidence="2" id="KW-1185">Reference proteome</keyword>
<dbReference type="EMBL" id="JAUSSU010000012">
    <property type="protein sequence ID" value="MDQ0115793.1"/>
    <property type="molecule type" value="Genomic_DNA"/>
</dbReference>
<gene>
    <name evidence="1" type="ORF">J2T15_005260</name>
</gene>
<evidence type="ECO:0000313" key="1">
    <source>
        <dbReference type="EMBL" id="MDQ0115793.1"/>
    </source>
</evidence>
<dbReference type="PANTHER" id="PTHR42110">
    <property type="entry name" value="L-ASPARAGINASE, PUTATIVE (AFU_ORTHOLOGUE AFUA_3G11890)-RELATED"/>
    <property type="match status" value="1"/>
</dbReference>
<name>A0ABT9U9V8_PAEHA</name>
<proteinExistence type="predicted"/>